<dbReference type="GO" id="GO:0005886">
    <property type="term" value="C:plasma membrane"/>
    <property type="evidence" value="ECO:0007669"/>
    <property type="project" value="UniProtKB-SubCell"/>
</dbReference>
<evidence type="ECO:0000256" key="6">
    <source>
        <dbReference type="ARBA" id="ARBA00023136"/>
    </source>
</evidence>
<keyword evidence="4 8" id="KW-0812">Transmembrane</keyword>
<comment type="caution">
    <text evidence="9">The sequence shown here is derived from an EMBL/GenBank/DDBJ whole genome shotgun (WGS) entry which is preliminary data.</text>
</comment>
<dbReference type="GO" id="GO:0016758">
    <property type="term" value="F:hexosyltransferase activity"/>
    <property type="evidence" value="ECO:0007669"/>
    <property type="project" value="InterPro"/>
</dbReference>
<evidence type="ECO:0000256" key="4">
    <source>
        <dbReference type="ARBA" id="ARBA00022692"/>
    </source>
</evidence>
<dbReference type="AlphaFoldDB" id="A0A367ZLT5"/>
<evidence type="ECO:0000256" key="8">
    <source>
        <dbReference type="SAM" id="Phobius"/>
    </source>
</evidence>
<evidence type="ECO:0000313" key="10">
    <source>
        <dbReference type="Proteomes" id="UP000252355"/>
    </source>
</evidence>
<feature type="transmembrane region" description="Helical" evidence="8">
    <location>
        <begin position="190"/>
        <end position="216"/>
    </location>
</feature>
<accession>A0A367ZLT5</accession>
<organism evidence="9 10">
    <name type="scientific">Candidatus Ozemobacter sibiricus</name>
    <dbReference type="NCBI Taxonomy" id="2268124"/>
    <lineage>
        <taxon>Bacteria</taxon>
        <taxon>Candidatus Ozemobacteria</taxon>
        <taxon>Candidatus Ozemobacterales</taxon>
        <taxon>Candidatus Ozemobacteraceae</taxon>
        <taxon>Candidatus Ozemobacter</taxon>
    </lineage>
</organism>
<keyword evidence="6 8" id="KW-0472">Membrane</keyword>
<feature type="transmembrane region" description="Helical" evidence="8">
    <location>
        <begin position="223"/>
        <end position="243"/>
    </location>
</feature>
<feature type="transmembrane region" description="Helical" evidence="8">
    <location>
        <begin position="318"/>
        <end position="347"/>
    </location>
</feature>
<dbReference type="EMBL" id="QOQW01000016">
    <property type="protein sequence ID" value="RCK79075.1"/>
    <property type="molecule type" value="Genomic_DNA"/>
</dbReference>
<proteinExistence type="inferred from homology"/>
<evidence type="ECO:0000256" key="2">
    <source>
        <dbReference type="ARBA" id="ARBA00022475"/>
    </source>
</evidence>
<evidence type="ECO:0000256" key="1">
    <source>
        <dbReference type="ARBA" id="ARBA00004651"/>
    </source>
</evidence>
<feature type="transmembrane region" description="Helical" evidence="8">
    <location>
        <begin position="286"/>
        <end position="306"/>
    </location>
</feature>
<gene>
    <name evidence="9" type="ORF">OZSIB_0417</name>
</gene>
<evidence type="ECO:0000256" key="3">
    <source>
        <dbReference type="ARBA" id="ARBA00022679"/>
    </source>
</evidence>
<keyword evidence="2" id="KW-1003">Cell membrane</keyword>
<name>A0A367ZLT5_9BACT</name>
<keyword evidence="3" id="KW-0808">Transferase</keyword>
<evidence type="ECO:0000313" key="9">
    <source>
        <dbReference type="EMBL" id="RCK79075.1"/>
    </source>
</evidence>
<feature type="transmembrane region" description="Helical" evidence="8">
    <location>
        <begin position="151"/>
        <end position="170"/>
    </location>
</feature>
<dbReference type="Proteomes" id="UP000252355">
    <property type="component" value="Unassembled WGS sequence"/>
</dbReference>
<dbReference type="Pfam" id="PF09594">
    <property type="entry name" value="GT87"/>
    <property type="match status" value="1"/>
</dbReference>
<keyword evidence="5 8" id="KW-1133">Transmembrane helix</keyword>
<evidence type="ECO:0000256" key="5">
    <source>
        <dbReference type="ARBA" id="ARBA00022989"/>
    </source>
</evidence>
<feature type="transmembrane region" description="Helical" evidence="8">
    <location>
        <begin position="63"/>
        <end position="90"/>
    </location>
</feature>
<comment type="similarity">
    <text evidence="7">Belongs to the glycosyltransferase 87 family.</text>
</comment>
<feature type="transmembrane region" description="Helical" evidence="8">
    <location>
        <begin position="110"/>
        <end position="139"/>
    </location>
</feature>
<protein>
    <submittedName>
        <fullName evidence="9">Uncharacterized protein</fullName>
    </submittedName>
</protein>
<feature type="transmembrane region" description="Helical" evidence="8">
    <location>
        <begin position="367"/>
        <end position="391"/>
    </location>
</feature>
<dbReference type="InterPro" id="IPR018584">
    <property type="entry name" value="GT87"/>
</dbReference>
<sequence>MASAPSPTPPPPPLAAAPSLWPWRIRAVGAGLGLVYLSVFLYQTLAIREGLDPWGHPPGHDFLTFYAAALLARAGQAALAYDPLALFATFRQVLGVSALDFPNPWYYPPFTLLLIAPLACLPYVVAIFAWSLGSLAGYLVLLTRAIAPHPLTLWVALGFPGIMANLAYGQTGFWTALFLGSGLYLLPRRAFLAGALLGLATCKPHLGLLVPVALVAGRFWSALAGFGATVAVLVSVSFAAFGLDTWQAFFAILPLPLRSLQGDSPRWPQMITPFAGLRLLGFGPEAAGLAQGVITLGVVLTIIWFWSSGRASAPVRAAALALGALLATPHGFDYDLPVLALVLGWMWQERGQTGWRRGETIQWWLLWSLPFLGRGLASTIGLPITPLILLLSLASLARRVAASPGAENTCRSADHRTA</sequence>
<evidence type="ECO:0000256" key="7">
    <source>
        <dbReference type="ARBA" id="ARBA00024033"/>
    </source>
</evidence>
<reference evidence="9 10" key="1">
    <citation type="submission" date="2018-05" db="EMBL/GenBank/DDBJ databases">
        <title>A metagenomic window into the 2 km-deep terrestrial subsurface aquifer revealed taxonomically and functionally diverse microbial community comprising novel uncultured bacterial lineages.</title>
        <authorList>
            <person name="Kadnikov V.V."/>
            <person name="Mardanov A.V."/>
            <person name="Beletsky A.V."/>
            <person name="Banks D."/>
            <person name="Pimenov N.V."/>
            <person name="Frank Y.A."/>
            <person name="Karnachuk O.V."/>
            <person name="Ravin N.V."/>
        </authorList>
    </citation>
    <scope>NUCLEOTIDE SEQUENCE [LARGE SCALE GENOMIC DNA]</scope>
    <source>
        <strain evidence="9">BY5</strain>
    </source>
</reference>
<comment type="subcellular location">
    <subcellularLocation>
        <location evidence="1">Cell membrane</location>
        <topology evidence="1">Multi-pass membrane protein</topology>
    </subcellularLocation>
</comment>
<feature type="transmembrane region" description="Helical" evidence="8">
    <location>
        <begin position="20"/>
        <end position="42"/>
    </location>
</feature>